<dbReference type="SUPFAM" id="SSF53474">
    <property type="entry name" value="alpha/beta-Hydrolases"/>
    <property type="match status" value="1"/>
</dbReference>
<evidence type="ECO:0000256" key="1">
    <source>
        <dbReference type="ARBA" id="ARBA00010515"/>
    </source>
</evidence>
<dbReference type="PANTHER" id="PTHR48081:SF30">
    <property type="entry name" value="ACETYL-HYDROLASE LIPR-RELATED"/>
    <property type="match status" value="1"/>
</dbReference>
<dbReference type="Proteomes" id="UP000198367">
    <property type="component" value="Chromosome"/>
</dbReference>
<dbReference type="GO" id="GO:0004806">
    <property type="term" value="F:triacylglycerol lipase activity"/>
    <property type="evidence" value="ECO:0007669"/>
    <property type="project" value="TreeGrafter"/>
</dbReference>
<sequence>MPSWQASVLNTILSYVARPSISRGKAKLPLNQVRQRLLELDKRWLPWPEKLVTASIPLQHSTLLHYVLLNDTPRLGNLFYIRGGGFCFKTPHAHARLVADISERCRLDTFIPDYRLAPEHPYPAPCDDVLEAYLHLIALKGSDNLVLMGDSAGGNLALSLLLELKKRHQPMPKACVLLSPALDLAITGDTELILGADDPFFTIESLLRLRGAYLAGANPMSERVSPLQGNLADLPPLLVIAGTRELLLQDSERLVMQIKACGGAVESRFYHNMPHVFPLFHLLPEAIEAREQIADFVLSQLIR</sequence>
<comment type="similarity">
    <text evidence="1">Belongs to the 'GDXG' lipolytic enzyme family.</text>
</comment>
<dbReference type="AlphaFoldDB" id="A0A220UQQ9"/>
<evidence type="ECO:0000256" key="2">
    <source>
        <dbReference type="ARBA" id="ARBA00022801"/>
    </source>
</evidence>
<evidence type="ECO:0000313" key="4">
    <source>
        <dbReference type="EMBL" id="ASK70564.1"/>
    </source>
</evidence>
<name>A0A220UQQ9_9GAMM</name>
<dbReference type="PANTHER" id="PTHR48081">
    <property type="entry name" value="AB HYDROLASE SUPERFAMILY PROTEIN C4A8.06C"/>
    <property type="match status" value="1"/>
</dbReference>
<reference evidence="4 5" key="1">
    <citation type="submission" date="2017-07" db="EMBL/GenBank/DDBJ databases">
        <title>Phenotypical and genomic characterization of a clinical isolate of Shewanella bicestrii sp. nov. producing an extended-spectrum beta-lactamase and a new oxacillinase variant.</title>
        <authorList>
            <person name="Jousset A.B."/>
            <person name="Bonnin R.A."/>
            <person name="Girlich D."/>
            <person name="Dabos L."/>
            <person name="Potron A."/>
            <person name="Dortet L."/>
            <person name="Glaser P."/>
            <person name="Naas T."/>
        </authorList>
    </citation>
    <scope>NUCLEOTIDE SEQUENCE [LARGE SCALE GENOMIC DNA]</scope>
    <source>
        <strain evidence="4 5">JAB-1</strain>
    </source>
</reference>
<organism evidence="4 5">
    <name type="scientific">Shewanella bicestrii</name>
    <dbReference type="NCBI Taxonomy" id="2018305"/>
    <lineage>
        <taxon>Bacteria</taxon>
        <taxon>Pseudomonadati</taxon>
        <taxon>Pseudomonadota</taxon>
        <taxon>Gammaproteobacteria</taxon>
        <taxon>Alteromonadales</taxon>
        <taxon>Shewanellaceae</taxon>
        <taxon>Shewanella</taxon>
    </lineage>
</organism>
<proteinExistence type="inferred from homology"/>
<dbReference type="InterPro" id="IPR013094">
    <property type="entry name" value="AB_hydrolase_3"/>
</dbReference>
<accession>A0A220UQQ9</accession>
<dbReference type="EMBL" id="CP022358">
    <property type="protein sequence ID" value="ASK70564.1"/>
    <property type="molecule type" value="Genomic_DNA"/>
</dbReference>
<feature type="domain" description="Alpha/beta hydrolase fold-3" evidence="3">
    <location>
        <begin position="78"/>
        <end position="278"/>
    </location>
</feature>
<evidence type="ECO:0000259" key="3">
    <source>
        <dbReference type="Pfam" id="PF07859"/>
    </source>
</evidence>
<keyword evidence="5" id="KW-1185">Reference proteome</keyword>
<dbReference type="KEGG" id="sbj:CF168_17780"/>
<dbReference type="InterPro" id="IPR029058">
    <property type="entry name" value="AB_hydrolase_fold"/>
</dbReference>
<protein>
    <submittedName>
        <fullName evidence="4">Alpha/beta hydrolase</fullName>
    </submittedName>
</protein>
<keyword evidence="2 4" id="KW-0378">Hydrolase</keyword>
<dbReference type="RefSeq" id="WP_089068517.1">
    <property type="nucleotide sequence ID" value="NZ_CP022358.1"/>
</dbReference>
<evidence type="ECO:0000313" key="5">
    <source>
        <dbReference type="Proteomes" id="UP000198367"/>
    </source>
</evidence>
<dbReference type="Gene3D" id="3.40.50.1820">
    <property type="entry name" value="alpha/beta hydrolase"/>
    <property type="match status" value="1"/>
</dbReference>
<dbReference type="Pfam" id="PF07859">
    <property type="entry name" value="Abhydrolase_3"/>
    <property type="match status" value="1"/>
</dbReference>
<gene>
    <name evidence="4" type="ORF">CF168_17780</name>
</gene>
<dbReference type="InterPro" id="IPR050300">
    <property type="entry name" value="GDXG_lipolytic_enzyme"/>
</dbReference>